<dbReference type="InterPro" id="IPR016778">
    <property type="entry name" value="Competence_ComB"/>
</dbReference>
<proteinExistence type="predicted"/>
<evidence type="ECO:0008006" key="5">
    <source>
        <dbReference type="Google" id="ProtNLM"/>
    </source>
</evidence>
<keyword evidence="2" id="KW-0812">Transmembrane</keyword>
<dbReference type="Proteomes" id="UP000190023">
    <property type="component" value="Unassembled WGS sequence"/>
</dbReference>
<evidence type="ECO:0000313" key="3">
    <source>
        <dbReference type="EMBL" id="OOS07566.1"/>
    </source>
</evidence>
<gene>
    <name evidence="3" type="ORF">B0188_00355</name>
</gene>
<dbReference type="AlphaFoldDB" id="A0A1T0BC50"/>
<name>A0A1T0BC50_9PAST</name>
<keyword evidence="2" id="KW-1133">Transmembrane helix</keyword>
<accession>A0A1T0BC50</accession>
<feature type="transmembrane region" description="Helical" evidence="2">
    <location>
        <begin position="20"/>
        <end position="40"/>
    </location>
</feature>
<sequence length="169" mass="19525">MSSTINLLPWREKAHKQKAIHFLYQLLLVLILLIVSYVALLDFKEGIQQKNYQIQTNLSQLQQQLQQGQSSLHSLRQNYISAEKELVSSKTLQQVFQLLIALPLQQGELTSLSLDAKKLLLTGAVEHQQEFEQVHQALNQSNLFSKISLLQFQPEQQQIVFEIELLFEN</sequence>
<keyword evidence="2" id="KW-0472">Membrane</keyword>
<dbReference type="STRING" id="123822.B0188_00355"/>
<feature type="coiled-coil region" evidence="1">
    <location>
        <begin position="44"/>
        <end position="78"/>
    </location>
</feature>
<dbReference type="OrthoDB" id="5678977at2"/>
<keyword evidence="1" id="KW-0175">Coiled coil</keyword>
<protein>
    <recommendedName>
        <fullName evidence="5">Competence protein ComB</fullName>
    </recommendedName>
</protein>
<dbReference type="EMBL" id="MUYB01000001">
    <property type="protein sequence ID" value="OOS07566.1"/>
    <property type="molecule type" value="Genomic_DNA"/>
</dbReference>
<keyword evidence="4" id="KW-1185">Reference proteome</keyword>
<evidence type="ECO:0000256" key="2">
    <source>
        <dbReference type="SAM" id="Phobius"/>
    </source>
</evidence>
<evidence type="ECO:0000256" key="1">
    <source>
        <dbReference type="SAM" id="Coils"/>
    </source>
</evidence>
<organism evidence="3 4">
    <name type="scientific">[Haemophilus] felis</name>
    <dbReference type="NCBI Taxonomy" id="123822"/>
    <lineage>
        <taxon>Bacteria</taxon>
        <taxon>Pseudomonadati</taxon>
        <taxon>Pseudomonadota</taxon>
        <taxon>Gammaproteobacteria</taxon>
        <taxon>Pasteurellales</taxon>
        <taxon>Pasteurellaceae</taxon>
    </lineage>
</organism>
<reference evidence="3 4" key="1">
    <citation type="submission" date="2017-02" db="EMBL/GenBank/DDBJ databases">
        <title>Draft genome sequence of Haemophilus felis CCUG 31170 type strain.</title>
        <authorList>
            <person name="Engstrom-Jakobsson H."/>
            <person name="Salva-Serra F."/>
            <person name="Thorell K."/>
            <person name="Gonzales-Siles L."/>
            <person name="Karlsson R."/>
            <person name="Boulund F."/>
            <person name="Engstrand L."/>
            <person name="Kristiansson E."/>
            <person name="Moore E."/>
        </authorList>
    </citation>
    <scope>NUCLEOTIDE SEQUENCE [LARGE SCALE GENOMIC DNA]</scope>
    <source>
        <strain evidence="3 4">CCUG 31170</strain>
    </source>
</reference>
<evidence type="ECO:0000313" key="4">
    <source>
        <dbReference type="Proteomes" id="UP000190023"/>
    </source>
</evidence>
<dbReference type="PIRSF" id="PIRSF020785">
    <property type="entry name" value="Competence_ComB"/>
    <property type="match status" value="1"/>
</dbReference>
<comment type="caution">
    <text evidence="3">The sequence shown here is derived from an EMBL/GenBank/DDBJ whole genome shotgun (WGS) entry which is preliminary data.</text>
</comment>